<organism evidence="3 4">
    <name type="scientific">Plasmodium vivax (strain Brazil I)</name>
    <dbReference type="NCBI Taxonomy" id="1033975"/>
    <lineage>
        <taxon>Eukaryota</taxon>
        <taxon>Sar</taxon>
        <taxon>Alveolata</taxon>
        <taxon>Apicomplexa</taxon>
        <taxon>Aconoidasida</taxon>
        <taxon>Haemosporida</taxon>
        <taxon>Plasmodiidae</taxon>
        <taxon>Plasmodium</taxon>
        <taxon>Plasmodium (Plasmodium)</taxon>
    </lineage>
</organism>
<dbReference type="GO" id="GO:0005634">
    <property type="term" value="C:nucleus"/>
    <property type="evidence" value="ECO:0007669"/>
    <property type="project" value="TreeGrafter"/>
</dbReference>
<evidence type="ECO:0000256" key="2">
    <source>
        <dbReference type="SAM" id="MobiDB-lite"/>
    </source>
</evidence>
<dbReference type="InterPro" id="IPR027159">
    <property type="entry name" value="CBP80"/>
</dbReference>
<dbReference type="GO" id="GO:0006406">
    <property type="term" value="P:mRNA export from nucleus"/>
    <property type="evidence" value="ECO:0007669"/>
    <property type="project" value="InterPro"/>
</dbReference>
<feature type="compositionally biased region" description="Basic and acidic residues" evidence="2">
    <location>
        <begin position="653"/>
        <end position="668"/>
    </location>
</feature>
<dbReference type="GO" id="GO:0005846">
    <property type="term" value="C:nuclear cap binding complex"/>
    <property type="evidence" value="ECO:0007669"/>
    <property type="project" value="InterPro"/>
</dbReference>
<dbReference type="AlphaFoldDB" id="A0A0J9SUY3"/>
<reference evidence="3 4" key="1">
    <citation type="submission" date="2011-08" db="EMBL/GenBank/DDBJ databases">
        <title>The Genome Sequence of Plasmodium vivax Brazil I.</title>
        <authorList>
            <consortium name="The Broad Institute Genome Sequencing Platform"/>
            <consortium name="The Broad Institute Genome Sequencing Center for Infectious Disease"/>
            <person name="Neafsey D."/>
            <person name="Carlton J."/>
            <person name="Barnwell J."/>
            <person name="Collins W."/>
            <person name="Escalante A."/>
            <person name="Mullikin J."/>
            <person name="Saul A."/>
            <person name="Guigo R."/>
            <person name="Camara F."/>
            <person name="Young S.K."/>
            <person name="Zeng Q."/>
            <person name="Gargeya S."/>
            <person name="Fitzgerald M."/>
            <person name="Haas B."/>
            <person name="Abouelleil A."/>
            <person name="Alvarado L."/>
            <person name="Arachchi H.M."/>
            <person name="Berlin A."/>
            <person name="Brown A."/>
            <person name="Chapman S.B."/>
            <person name="Chen Z."/>
            <person name="Dunbar C."/>
            <person name="Freedman E."/>
            <person name="Gearin G."/>
            <person name="Gellesch M."/>
            <person name="Goldberg J."/>
            <person name="Griggs A."/>
            <person name="Gujja S."/>
            <person name="Heiman D."/>
            <person name="Howarth C."/>
            <person name="Larson L."/>
            <person name="Lui A."/>
            <person name="MacDonald P.J.P."/>
            <person name="Montmayeur A."/>
            <person name="Murphy C."/>
            <person name="Neiman D."/>
            <person name="Pearson M."/>
            <person name="Priest M."/>
            <person name="Roberts A."/>
            <person name="Saif S."/>
            <person name="Shea T."/>
            <person name="Shenoy N."/>
            <person name="Sisk P."/>
            <person name="Stolte C."/>
            <person name="Sykes S."/>
            <person name="Wortman J."/>
            <person name="Nusbaum C."/>
            <person name="Birren B."/>
        </authorList>
    </citation>
    <scope>NUCLEOTIDE SEQUENCE [LARGE SCALE GENOMIC DNA]</scope>
    <source>
        <strain evidence="3 4">Brazil I</strain>
    </source>
</reference>
<evidence type="ECO:0008006" key="5">
    <source>
        <dbReference type="Google" id="ProtNLM"/>
    </source>
</evidence>
<name>A0A0J9SUY3_PLAV1</name>
<gene>
    <name evidence="3" type="ORF">PVBG_03342</name>
</gene>
<feature type="compositionally biased region" description="Acidic residues" evidence="2">
    <location>
        <begin position="669"/>
        <end position="690"/>
    </location>
</feature>
<dbReference type="OrthoDB" id="10252707at2759"/>
<dbReference type="InterPro" id="IPR016024">
    <property type="entry name" value="ARM-type_fold"/>
</dbReference>
<feature type="compositionally biased region" description="Low complexity" evidence="2">
    <location>
        <begin position="562"/>
        <end position="593"/>
    </location>
</feature>
<dbReference type="EMBL" id="KQ234828">
    <property type="protein sequence ID" value="KMZ85877.1"/>
    <property type="molecule type" value="Genomic_DNA"/>
</dbReference>
<keyword evidence="1" id="KW-0175">Coiled coil</keyword>
<dbReference type="PANTHER" id="PTHR12412">
    <property type="entry name" value="CAP BINDING PROTEIN"/>
    <property type="match status" value="1"/>
</dbReference>
<dbReference type="GO" id="GO:0000339">
    <property type="term" value="F:RNA cap binding"/>
    <property type="evidence" value="ECO:0007669"/>
    <property type="project" value="InterPro"/>
</dbReference>
<protein>
    <recommendedName>
        <fullName evidence="5">MIF4G domain-containing protein</fullName>
    </recommendedName>
</protein>
<dbReference type="Proteomes" id="UP000053327">
    <property type="component" value="Unassembled WGS sequence"/>
</dbReference>
<feature type="region of interest" description="Disordered" evidence="2">
    <location>
        <begin position="286"/>
        <end position="307"/>
    </location>
</feature>
<sequence>MEEIELHIIKNEIIKIGDKLIDSDDIFHLCKRIQRSRITQCIDAILECIFYMPVKIGIYATILGIITKDDEKLKLQLFLKLNHNIEVFIKDNSLHCLLWIRCIIGLSCCHVFPFSQCLNLFKNLYELCIELYKEKEFIKGDNILYLFLSNFFYISKQIYDENKEDLDSMLTSCFDLIEKRQEHIDNIDIDNNDLATVEYIYIYINSVIHSDNFYDRLFYLKSALYNYVQNNLKSVATHRFYQKEIFQNIFLKKEGLEDGLPGEEQESEVQRVVLLENGDHVVGGVADNASQNDLGNSGKDPSGGASLQNYKKKEITLPMAIEKCTNVEFFANYECAQSIFSLQIKFKTKHADSKNVHDVWLMQEHILHIIQLYNNSVEFSSKILGLYVQLQSKLYNNVLIECIINKLLSSFNKKNYYFYISLVHRLLLINKNLGSVIIRCIKFVLKQIGKLDNESFYLFMELCLYMLSYFAYENKVLKSKENFFKRKYNDMNKIIKVQEENLQKMGLEKGAEAQEGEEPAQLKRKRKRDEGELSGQPSEQPGEQPNEYANEQPGEQPNEYANEQPSEMPNEMPSENPNEMPSENPNEMPNELPNEPPHGGTGAKRTPVILKKNESTLNAMKNLDCKLPFCIEADVKYSSDEEDDGGGNADADNAEKAEKDERGEKDERDERDENDEEESDDEEDDPENDQTDGNKHIFDAQSFKEELENLDMGDNLKKFTNLMYSVKKKYCRKWTRNFYFKSCSLIYKNELENLIPKSVITYCNSFKCDVDRQHEGFHEFAIFTSILKYSIDEINNIEDQFYDMSREDDYNNDVEQKALDKFKDSINAFIQTFFNYLNEKTCLNKVPHYFDNVEKNIHLLDNLSSTNLDGGVFDSYIFPSDFTDGEECWNSYSILILFFKALIFFDSTNVSSLKKTFKNHAVIFSNYKNSGVLTSEEERLQFEMELLSIVYAYFNNSILLNAVVAILLENEIVQELSVMHFIFAKLEDSSLDEYYVLRLIYESIDNLIIRKECTDVEKSKLKRKQTKNENEMLIKELEDKKNELIQKVFLLTNKTIFMLSEKMMKLKNENNAYMSKELLKESLVFLRTYADYVDADQFLQLCQENSFASELTELATIFKYASLKKKNLEGN</sequence>
<proteinExistence type="predicted"/>
<feature type="compositionally biased region" description="Polar residues" evidence="2">
    <location>
        <begin position="535"/>
        <end position="561"/>
    </location>
</feature>
<dbReference type="GO" id="GO:0000184">
    <property type="term" value="P:nuclear-transcribed mRNA catabolic process, nonsense-mediated decay"/>
    <property type="evidence" value="ECO:0007669"/>
    <property type="project" value="TreeGrafter"/>
</dbReference>
<evidence type="ECO:0000313" key="4">
    <source>
        <dbReference type="Proteomes" id="UP000053327"/>
    </source>
</evidence>
<feature type="coiled-coil region" evidence="1">
    <location>
        <begin position="1016"/>
        <end position="1054"/>
    </location>
</feature>
<dbReference type="PANTHER" id="PTHR12412:SF2">
    <property type="entry name" value="NUCLEAR CAP-BINDING PROTEIN SUBUNIT 1"/>
    <property type="match status" value="1"/>
</dbReference>
<dbReference type="Gene3D" id="1.25.40.180">
    <property type="match status" value="2"/>
</dbReference>
<dbReference type="GO" id="GO:0003729">
    <property type="term" value="F:mRNA binding"/>
    <property type="evidence" value="ECO:0007669"/>
    <property type="project" value="TreeGrafter"/>
</dbReference>
<evidence type="ECO:0000256" key="1">
    <source>
        <dbReference type="SAM" id="Coils"/>
    </source>
</evidence>
<feature type="region of interest" description="Disordered" evidence="2">
    <location>
        <begin position="507"/>
        <end position="611"/>
    </location>
</feature>
<feature type="region of interest" description="Disordered" evidence="2">
    <location>
        <begin position="638"/>
        <end position="695"/>
    </location>
</feature>
<dbReference type="SUPFAM" id="SSF48371">
    <property type="entry name" value="ARM repeat"/>
    <property type="match status" value="1"/>
</dbReference>
<accession>A0A0J9SUY3</accession>
<evidence type="ECO:0000313" key="3">
    <source>
        <dbReference type="EMBL" id="KMZ85877.1"/>
    </source>
</evidence>